<comment type="caution">
    <text evidence="1">The sequence shown here is derived from an EMBL/GenBank/DDBJ whole genome shotgun (WGS) entry which is preliminary data.</text>
</comment>
<protein>
    <submittedName>
        <fullName evidence="1">Uncharacterized protein</fullName>
    </submittedName>
</protein>
<evidence type="ECO:0000313" key="1">
    <source>
        <dbReference type="EMBL" id="EYC01291.1"/>
    </source>
</evidence>
<proteinExistence type="predicted"/>
<reference evidence="2" key="1">
    <citation type="journal article" date="2015" name="Nat. Genet.">
        <title>The genome and transcriptome of the zoonotic hookworm Ancylostoma ceylanicum identify infection-specific gene families.</title>
        <authorList>
            <person name="Schwarz E.M."/>
            <person name="Hu Y."/>
            <person name="Antoshechkin I."/>
            <person name="Miller M.M."/>
            <person name="Sternberg P.W."/>
            <person name="Aroian R.V."/>
        </authorList>
    </citation>
    <scope>NUCLEOTIDE SEQUENCE</scope>
    <source>
        <strain evidence="2">HY135</strain>
    </source>
</reference>
<gene>
    <name evidence="1" type="primary">Acey_s0108.g23</name>
    <name evidence="1" type="ORF">Y032_0108g23</name>
</gene>
<accession>A0A016TF04</accession>
<dbReference type="AlphaFoldDB" id="A0A016TF04"/>
<keyword evidence="2" id="KW-1185">Reference proteome</keyword>
<dbReference type="Proteomes" id="UP000024635">
    <property type="component" value="Unassembled WGS sequence"/>
</dbReference>
<sequence>MLLSYNVSVDGADEFADLRAHSNAIASCEGTAVFSRPANSSAPSNGVYGKSISLTFAGFGLVDNFVQNDSHASPCFFCCWY</sequence>
<evidence type="ECO:0000313" key="2">
    <source>
        <dbReference type="Proteomes" id="UP000024635"/>
    </source>
</evidence>
<organism evidence="1 2">
    <name type="scientific">Ancylostoma ceylanicum</name>
    <dbReference type="NCBI Taxonomy" id="53326"/>
    <lineage>
        <taxon>Eukaryota</taxon>
        <taxon>Metazoa</taxon>
        <taxon>Ecdysozoa</taxon>
        <taxon>Nematoda</taxon>
        <taxon>Chromadorea</taxon>
        <taxon>Rhabditida</taxon>
        <taxon>Rhabditina</taxon>
        <taxon>Rhabditomorpha</taxon>
        <taxon>Strongyloidea</taxon>
        <taxon>Ancylostomatidae</taxon>
        <taxon>Ancylostomatinae</taxon>
        <taxon>Ancylostoma</taxon>
    </lineage>
</organism>
<name>A0A016TF04_9BILA</name>
<dbReference type="EMBL" id="JARK01001444">
    <property type="protein sequence ID" value="EYC01291.1"/>
    <property type="molecule type" value="Genomic_DNA"/>
</dbReference>